<dbReference type="Proteomes" id="UP000263377">
    <property type="component" value="Unassembled WGS sequence"/>
</dbReference>
<organism evidence="3 4">
    <name type="scientific">Kitasatospora xanthocidica</name>
    <dbReference type="NCBI Taxonomy" id="83382"/>
    <lineage>
        <taxon>Bacteria</taxon>
        <taxon>Bacillati</taxon>
        <taxon>Actinomycetota</taxon>
        <taxon>Actinomycetes</taxon>
        <taxon>Kitasatosporales</taxon>
        <taxon>Streptomycetaceae</taxon>
        <taxon>Kitasatospora</taxon>
    </lineage>
</organism>
<dbReference type="AlphaFoldDB" id="A0A372ZHW5"/>
<feature type="region of interest" description="Disordered" evidence="1">
    <location>
        <begin position="33"/>
        <end position="105"/>
    </location>
</feature>
<dbReference type="RefSeq" id="WP_117492778.1">
    <property type="nucleotide sequence ID" value="NZ_QVIG01000003.1"/>
</dbReference>
<evidence type="ECO:0000256" key="2">
    <source>
        <dbReference type="SAM" id="SignalP"/>
    </source>
</evidence>
<dbReference type="PROSITE" id="PS51257">
    <property type="entry name" value="PROKAR_LIPOPROTEIN"/>
    <property type="match status" value="1"/>
</dbReference>
<feature type="signal peptide" evidence="2">
    <location>
        <begin position="1"/>
        <end position="31"/>
    </location>
</feature>
<sequence>MPFSTIRRATTARTLAGTVLTAALLVPAATACSSTSGATGAGAPTTASAAATAPPAAPATEPPATASAAPTPTGTRGATPPVAAPSGHAATTSATPPKGGQGVRTETLVDGSKAEIHDLGNQHYTAKIVNAGQVLATMETKEHDDGLDANGMFVMLSLDGRIRSWMGGSHQGPGTFKLAGGWTAKVTKVGELRYRAEILGNENAVYGTLEANQHDVGVDANGVSIVLSAGGEISAHE</sequence>
<feature type="chain" id="PRO_5039619406" description="Lipoprotein" evidence="2">
    <location>
        <begin position="32"/>
        <end position="237"/>
    </location>
</feature>
<accession>A0A372ZHW5</accession>
<evidence type="ECO:0008006" key="5">
    <source>
        <dbReference type="Google" id="ProtNLM"/>
    </source>
</evidence>
<evidence type="ECO:0000256" key="1">
    <source>
        <dbReference type="SAM" id="MobiDB-lite"/>
    </source>
</evidence>
<gene>
    <name evidence="3" type="ORF">DR950_39360</name>
</gene>
<name>A0A372ZHW5_9ACTN</name>
<evidence type="ECO:0000313" key="4">
    <source>
        <dbReference type="Proteomes" id="UP000263377"/>
    </source>
</evidence>
<dbReference type="EMBL" id="QVIG01000003">
    <property type="protein sequence ID" value="RGD55433.1"/>
    <property type="molecule type" value="Genomic_DNA"/>
</dbReference>
<proteinExistence type="predicted"/>
<protein>
    <recommendedName>
        <fullName evidence="5">Lipoprotein</fullName>
    </recommendedName>
</protein>
<feature type="compositionally biased region" description="Low complexity" evidence="1">
    <location>
        <begin position="33"/>
        <end position="54"/>
    </location>
</feature>
<comment type="caution">
    <text evidence="3">The sequence shown here is derived from an EMBL/GenBank/DDBJ whole genome shotgun (WGS) entry which is preliminary data.</text>
</comment>
<keyword evidence="4" id="KW-1185">Reference proteome</keyword>
<keyword evidence="2" id="KW-0732">Signal</keyword>
<reference evidence="3 4" key="1">
    <citation type="submission" date="2018-08" db="EMBL/GenBank/DDBJ databases">
        <title>Diversity &amp; Physiological Properties of Lignin-Decomposing Actinobacteria from Soil.</title>
        <authorList>
            <person name="Roh S.G."/>
            <person name="Kim S.B."/>
        </authorList>
    </citation>
    <scope>NUCLEOTIDE SEQUENCE [LARGE SCALE GENOMIC DNA]</scope>
    <source>
        <strain evidence="3 4">MMS17-GH009</strain>
    </source>
</reference>
<feature type="compositionally biased region" description="Low complexity" evidence="1">
    <location>
        <begin position="62"/>
        <end position="85"/>
    </location>
</feature>
<evidence type="ECO:0000313" key="3">
    <source>
        <dbReference type="EMBL" id="RGD55433.1"/>
    </source>
</evidence>